<dbReference type="CTD" id="3565340"/>
<dbReference type="AGR" id="WB:WBGene00044382"/>
<dbReference type="Bgee" id="WBGene00044382">
    <property type="expression patterns" value="Expressed in pharyngeal muscle cell (C elegans) and 3 other cell types or tissues"/>
</dbReference>
<dbReference type="EMBL" id="BX284602">
    <property type="protein sequence ID" value="CCD72755.1"/>
    <property type="molecule type" value="Genomic_DNA"/>
</dbReference>
<organism evidence="1 2">
    <name type="scientific">Caenorhabditis elegans</name>
    <dbReference type="NCBI Taxonomy" id="6239"/>
    <lineage>
        <taxon>Eukaryota</taxon>
        <taxon>Metazoa</taxon>
        <taxon>Ecdysozoa</taxon>
        <taxon>Nematoda</taxon>
        <taxon>Chromadorea</taxon>
        <taxon>Rhabditida</taxon>
        <taxon>Rhabditina</taxon>
        <taxon>Rhabditomorpha</taxon>
        <taxon>Rhabditoidea</taxon>
        <taxon>Rhabditidae</taxon>
        <taxon>Peloderinae</taxon>
        <taxon>Caenorhabditis</taxon>
    </lineage>
</organism>
<dbReference type="Proteomes" id="UP000001940">
    <property type="component" value="Chromosome II"/>
</dbReference>
<name>Q4W5T1_CAEEL</name>
<proteinExistence type="predicted"/>
<dbReference type="PaxDb" id="6239-Y14H12A.2"/>
<dbReference type="RefSeq" id="NP_001022410.2">
    <property type="nucleotide sequence ID" value="NM_001027239.3"/>
</dbReference>
<dbReference type="GeneID" id="3565340"/>
<dbReference type="WormBase" id="Y14H12A.2">
    <property type="protein sequence ID" value="CE41173"/>
    <property type="gene ID" value="WBGene00044382"/>
</dbReference>
<keyword evidence="2" id="KW-1185">Reference proteome</keyword>
<evidence type="ECO:0000313" key="3">
    <source>
        <dbReference type="WormBase" id="Y14H12A.2"/>
    </source>
</evidence>
<accession>Q4W5T1</accession>
<dbReference type="UCSC" id="Y14H12A.2">
    <property type="organism name" value="c. elegans"/>
</dbReference>
<evidence type="ECO:0000313" key="1">
    <source>
        <dbReference type="EMBL" id="CCD72755.1"/>
    </source>
</evidence>
<dbReference type="HOGENOM" id="CLU_2294198_0_0_1"/>
<dbReference type="AlphaFoldDB" id="Q4W5T1"/>
<gene>
    <name evidence="1" type="ORF">CELE_Y14H12A.2</name>
    <name evidence="1 3" type="ORF">Y14H12A.2</name>
</gene>
<evidence type="ECO:0000313" key="2">
    <source>
        <dbReference type="Proteomes" id="UP000001940"/>
    </source>
</evidence>
<protein>
    <submittedName>
        <fullName evidence="1">Ovule protein</fullName>
    </submittedName>
</protein>
<sequence length="101" mass="11725">MEYGLCGSKIWASWPSPAKFSGEPDILQCGHFDDDPIILLNCVHLLVLHFVRICNISSFKSCFQTWFSDNCWSCTVYCIPSNRLIHYYFNRIQRGPDNSEK</sequence>
<reference evidence="1 2" key="1">
    <citation type="journal article" date="1998" name="Science">
        <title>Genome sequence of the nematode C. elegans: a platform for investigating biology.</title>
        <authorList>
            <consortium name="The C. elegans sequencing consortium"/>
            <person name="Sulson J.E."/>
            <person name="Waterston R."/>
        </authorList>
    </citation>
    <scope>NUCLEOTIDE SEQUENCE [LARGE SCALE GENOMIC DNA]</scope>
    <source>
        <strain evidence="1 2">Bristol N2</strain>
    </source>
</reference>
<dbReference type="KEGG" id="cel:CELE_Y14H12A.2"/>
<dbReference type="InParanoid" id="Q4W5T1"/>